<dbReference type="EMBL" id="PYFT01000001">
    <property type="protein sequence ID" value="PSR54889.1"/>
    <property type="molecule type" value="Genomic_DNA"/>
</dbReference>
<dbReference type="SUPFAM" id="SSF52317">
    <property type="entry name" value="Class I glutamine amidotransferase-like"/>
    <property type="match status" value="1"/>
</dbReference>
<feature type="active site" description="Charge relay system" evidence="9">
    <location>
        <position position="196"/>
    </location>
</feature>
<dbReference type="InterPro" id="IPR029062">
    <property type="entry name" value="Class_I_gatase-like"/>
</dbReference>
<comment type="catalytic activity">
    <reaction evidence="1">
        <text>[L-4-(L-arginin-2-N-yl)aspartate](n) + H2O = [L-4-(L-arginin-2-N-yl)aspartate](n-1) + L-4-(L-arginin-2-N-yl)aspartate</text>
        <dbReference type="Rhea" id="RHEA:12845"/>
        <dbReference type="Rhea" id="RHEA-COMP:13728"/>
        <dbReference type="Rhea" id="RHEA-COMP:13734"/>
        <dbReference type="ChEBI" id="CHEBI:15377"/>
        <dbReference type="ChEBI" id="CHEBI:137986"/>
        <dbReference type="ChEBI" id="CHEBI:137991"/>
        <dbReference type="EC" id="3.4.15.6"/>
    </reaction>
</comment>
<accession>A0A2T2YHA3</accession>
<dbReference type="GO" id="GO:0008236">
    <property type="term" value="F:serine-type peptidase activity"/>
    <property type="evidence" value="ECO:0007669"/>
    <property type="project" value="UniProtKB-KW"/>
</dbReference>
<comment type="function">
    <text evidence="2">Exopeptidase that catalyzes the hydrolytic cleavage of multi-L-arginyl-poly-L-aspartic acid (cyanophycin; a water-insoluble reserve polymer) into aspartate-arginine dipeptides.</text>
</comment>
<dbReference type="PANTHER" id="PTHR36175">
    <property type="entry name" value="CYANOPHYCINASE"/>
    <property type="match status" value="1"/>
</dbReference>
<reference evidence="10 11" key="1">
    <citation type="submission" date="2018-03" db="EMBL/GenBank/DDBJ databases">
        <title>Adhaeribacter sp. HMF7605 Genome sequencing and assembly.</title>
        <authorList>
            <person name="Kang H."/>
            <person name="Kang J."/>
            <person name="Cha I."/>
            <person name="Kim H."/>
            <person name="Joh K."/>
        </authorList>
    </citation>
    <scope>NUCLEOTIDE SEQUENCE [LARGE SCALE GENOMIC DNA]</scope>
    <source>
        <strain evidence="10 11">HMF7605</strain>
    </source>
</reference>
<evidence type="ECO:0000256" key="9">
    <source>
        <dbReference type="PIRSR" id="PIRSR032067-1"/>
    </source>
</evidence>
<dbReference type="PANTHER" id="PTHR36175:SF1">
    <property type="entry name" value="CYANOPHYCINASE"/>
    <property type="match status" value="1"/>
</dbReference>
<organism evidence="10 11">
    <name type="scientific">Adhaeribacter arboris</name>
    <dbReference type="NCBI Taxonomy" id="2072846"/>
    <lineage>
        <taxon>Bacteria</taxon>
        <taxon>Pseudomonadati</taxon>
        <taxon>Bacteroidota</taxon>
        <taxon>Cytophagia</taxon>
        <taxon>Cytophagales</taxon>
        <taxon>Hymenobacteraceae</taxon>
        <taxon>Adhaeribacter</taxon>
    </lineage>
</organism>
<evidence type="ECO:0000256" key="6">
    <source>
        <dbReference type="ARBA" id="ARBA00022670"/>
    </source>
</evidence>
<evidence type="ECO:0000313" key="10">
    <source>
        <dbReference type="EMBL" id="PSR54889.1"/>
    </source>
</evidence>
<dbReference type="PIRSF" id="PIRSF032067">
    <property type="entry name" value="Cyanophycinase"/>
    <property type="match status" value="1"/>
</dbReference>
<evidence type="ECO:0000256" key="1">
    <source>
        <dbReference type="ARBA" id="ARBA00001092"/>
    </source>
</evidence>
<evidence type="ECO:0000313" key="11">
    <source>
        <dbReference type="Proteomes" id="UP000240357"/>
    </source>
</evidence>
<evidence type="ECO:0000256" key="4">
    <source>
        <dbReference type="ARBA" id="ARBA00013115"/>
    </source>
</evidence>
<feature type="active site" description="Charge relay system" evidence="9">
    <location>
        <position position="127"/>
    </location>
</feature>
<dbReference type="NCBIfam" id="TIGR02069">
    <property type="entry name" value="cyanophycinase"/>
    <property type="match status" value="1"/>
</dbReference>
<dbReference type="Gene3D" id="3.40.50.880">
    <property type="match status" value="1"/>
</dbReference>
<gene>
    <name evidence="10" type="ORF">AHMF7605_15965</name>
</gene>
<dbReference type="GO" id="GO:0008241">
    <property type="term" value="F:peptidyl-dipeptidase activity"/>
    <property type="evidence" value="ECO:0007669"/>
    <property type="project" value="UniProtKB-EC"/>
</dbReference>
<evidence type="ECO:0000256" key="3">
    <source>
        <dbReference type="ARBA" id="ARBA00006534"/>
    </source>
</evidence>
<evidence type="ECO:0000256" key="7">
    <source>
        <dbReference type="ARBA" id="ARBA00022801"/>
    </source>
</evidence>
<dbReference type="InterPro" id="IPR011811">
    <property type="entry name" value="Peptidase_S51_cyanophycinase"/>
</dbReference>
<name>A0A2T2YHA3_9BACT</name>
<keyword evidence="11" id="KW-1185">Reference proteome</keyword>
<keyword evidence="6" id="KW-0645">Protease</keyword>
<dbReference type="AlphaFoldDB" id="A0A2T2YHA3"/>
<evidence type="ECO:0000256" key="2">
    <source>
        <dbReference type="ARBA" id="ARBA00002039"/>
    </source>
</evidence>
<dbReference type="GO" id="GO:0006508">
    <property type="term" value="P:proteolysis"/>
    <property type="evidence" value="ECO:0007669"/>
    <property type="project" value="UniProtKB-KW"/>
</dbReference>
<comment type="similarity">
    <text evidence="3">Belongs to the peptidase S51 family.</text>
</comment>
<protein>
    <recommendedName>
        <fullName evidence="5">Cyanophycinase</fullName>
        <ecNumber evidence="4">3.4.15.6</ecNumber>
    </recommendedName>
</protein>
<dbReference type="EC" id="3.4.15.6" evidence="4"/>
<dbReference type="InterPro" id="IPR005320">
    <property type="entry name" value="Peptidase_S51"/>
</dbReference>
<evidence type="ECO:0000256" key="5">
    <source>
        <dbReference type="ARBA" id="ARBA00015719"/>
    </source>
</evidence>
<comment type="caution">
    <text evidence="10">The sequence shown here is derived from an EMBL/GenBank/DDBJ whole genome shotgun (WGS) entry which is preliminary data.</text>
</comment>
<dbReference type="RefSeq" id="WP_106930988.1">
    <property type="nucleotide sequence ID" value="NZ_PYFT01000001.1"/>
</dbReference>
<keyword evidence="7" id="KW-0378">Hydrolase</keyword>
<keyword evidence="8" id="KW-0720">Serine protease</keyword>
<sequence>MVKPKGTLIALGGGDDDGLLQLIRADYCHARSVVEVITTAAPSPQESGVAYQEAFVELGLKNANVMHIDEENEADKPEYLERIRRADVFFFTGGDQRRINQFLLDTEVQRIMQQRYREEEIVIAGTSAGASAISNRMIYEGYGSNSLVKGETKTCSGLSFVQKVYIDSHFTERGRFGRLAVAIAKWPDYIGIGLGEETGVIIKEGDLVEVFGPGVVTIIDGSQIEYCNIDEVAYGSPIAVEHLVMHLLVEGHCYSLSDRRLQPIPRQVTDTNS</sequence>
<dbReference type="Pfam" id="PF03575">
    <property type="entry name" value="Peptidase_S51"/>
    <property type="match status" value="1"/>
</dbReference>
<evidence type="ECO:0000256" key="8">
    <source>
        <dbReference type="ARBA" id="ARBA00022825"/>
    </source>
</evidence>
<proteinExistence type="inferred from homology"/>
<feature type="active site" description="Charge relay system" evidence="9">
    <location>
        <position position="169"/>
    </location>
</feature>
<dbReference type="CDD" id="cd03145">
    <property type="entry name" value="GAT1_cyanophycinase"/>
    <property type="match status" value="1"/>
</dbReference>
<dbReference type="OrthoDB" id="4841110at2"/>
<dbReference type="Proteomes" id="UP000240357">
    <property type="component" value="Unassembled WGS sequence"/>
</dbReference>